<protein>
    <submittedName>
        <fullName evidence="2">Uncharacterized protein</fullName>
    </submittedName>
</protein>
<sequence>MLGESRTKSLLSINEEQVRRSAWPGVGRVLFQNRGEEQRQRCHQPDLCHGHVHLLDGRNRDSDQEPSKSSQDDHLRRRALRTLLHAGAPHQHAQPSGIRNNNNKSICRTASKLHCGRTARRHTARRTTSLQNCIRIVSWHWTAKAEFPMLESCVPAFSVSKTFKSSPIGHKMRKLHDGLALNYTVEELPYR</sequence>
<evidence type="ECO:0000313" key="3">
    <source>
        <dbReference type="Proteomes" id="UP001054945"/>
    </source>
</evidence>
<gene>
    <name evidence="2" type="ORF">CEXT_483691</name>
</gene>
<dbReference type="AlphaFoldDB" id="A0AAV4QN23"/>
<evidence type="ECO:0000313" key="2">
    <source>
        <dbReference type="EMBL" id="GIY10244.1"/>
    </source>
</evidence>
<accession>A0AAV4QN23</accession>
<dbReference type="EMBL" id="BPLR01006497">
    <property type="protein sequence ID" value="GIY10244.1"/>
    <property type="molecule type" value="Genomic_DNA"/>
</dbReference>
<organism evidence="2 3">
    <name type="scientific">Caerostris extrusa</name>
    <name type="common">Bark spider</name>
    <name type="synonym">Caerostris bankana</name>
    <dbReference type="NCBI Taxonomy" id="172846"/>
    <lineage>
        <taxon>Eukaryota</taxon>
        <taxon>Metazoa</taxon>
        <taxon>Ecdysozoa</taxon>
        <taxon>Arthropoda</taxon>
        <taxon>Chelicerata</taxon>
        <taxon>Arachnida</taxon>
        <taxon>Araneae</taxon>
        <taxon>Araneomorphae</taxon>
        <taxon>Entelegynae</taxon>
        <taxon>Araneoidea</taxon>
        <taxon>Araneidae</taxon>
        <taxon>Caerostris</taxon>
    </lineage>
</organism>
<name>A0AAV4QN23_CAEEX</name>
<comment type="caution">
    <text evidence="2">The sequence shown here is derived from an EMBL/GenBank/DDBJ whole genome shotgun (WGS) entry which is preliminary data.</text>
</comment>
<reference evidence="2 3" key="1">
    <citation type="submission" date="2021-06" db="EMBL/GenBank/DDBJ databases">
        <title>Caerostris extrusa draft genome.</title>
        <authorList>
            <person name="Kono N."/>
            <person name="Arakawa K."/>
        </authorList>
    </citation>
    <scope>NUCLEOTIDE SEQUENCE [LARGE SCALE GENOMIC DNA]</scope>
</reference>
<proteinExistence type="predicted"/>
<keyword evidence="3" id="KW-1185">Reference proteome</keyword>
<dbReference type="Proteomes" id="UP001054945">
    <property type="component" value="Unassembled WGS sequence"/>
</dbReference>
<evidence type="ECO:0000256" key="1">
    <source>
        <dbReference type="SAM" id="MobiDB-lite"/>
    </source>
</evidence>
<feature type="region of interest" description="Disordered" evidence="1">
    <location>
        <begin position="53"/>
        <end position="74"/>
    </location>
</feature>